<evidence type="ECO:0000313" key="7">
    <source>
        <dbReference type="EMBL" id="SEM76799.1"/>
    </source>
</evidence>
<dbReference type="PANTHER" id="PTHR30386">
    <property type="entry name" value="MEMBRANE FUSION SUBUNIT OF EMRAB-TOLC MULTIDRUG EFFLUX PUMP"/>
    <property type="match status" value="1"/>
</dbReference>
<dbReference type="Gene3D" id="2.40.30.170">
    <property type="match status" value="1"/>
</dbReference>
<dbReference type="RefSeq" id="WP_091207778.1">
    <property type="nucleotide sequence ID" value="NZ_FOCL01000001.1"/>
</dbReference>
<dbReference type="STRING" id="551995.SAMN05192574_101749"/>
<dbReference type="PRINTS" id="PR01490">
    <property type="entry name" value="RTXTOXIND"/>
</dbReference>
<name>A0A1H8B3A8_9SPHI</name>
<proteinExistence type="predicted"/>
<evidence type="ECO:0000256" key="4">
    <source>
        <dbReference type="ARBA" id="ARBA00023136"/>
    </source>
</evidence>
<comment type="subcellular location">
    <subcellularLocation>
        <location evidence="1">Membrane</location>
        <topology evidence="1">Single-pass membrane protein</topology>
    </subcellularLocation>
</comment>
<dbReference type="OrthoDB" id="594147at2"/>
<dbReference type="Pfam" id="PF26002">
    <property type="entry name" value="Beta-barrel_AprE"/>
    <property type="match status" value="1"/>
</dbReference>
<sequence length="398" mass="44991">MDNNNKVFPAGFLSSTAEYHFRKYDPKTNIIYKMVLGFTVLALVSIFFIKVNINVKSLGTIKSSTEHNEIKPLVSGRVDTMLLKENMHVTKGQVLVTLKAAAINQQDLAAHTQQTEFEAQLTDLQVLADIVKRNQWNKRPSLTSELYGQQYVLLQQKARDANANLSAARRNEERYSYLFKNKAISASEYDVVHLAYQNALSALQLIYDDQGSKWLAEYTSLKAQMRKLQSEGKSIEQEKDLYTLRAPVTGTVQNLRGIQSGSVIAANEIVAEISPETGMIAEIYVLPKDVGLIRPDIKVNFQVDAFNYNQWGLLTGKVLTVSNDIFTDNGQQPYFKVRCLLDKNELKLKNGYVGRIKKGMSLQANFYVTRRTLFQLLYDKTSDWLNPGRLPAKSTAQL</sequence>
<keyword evidence="3 5" id="KW-1133">Transmembrane helix</keyword>
<evidence type="ECO:0000256" key="3">
    <source>
        <dbReference type="ARBA" id="ARBA00022989"/>
    </source>
</evidence>
<dbReference type="GO" id="GO:0016020">
    <property type="term" value="C:membrane"/>
    <property type="evidence" value="ECO:0007669"/>
    <property type="project" value="UniProtKB-SubCell"/>
</dbReference>
<dbReference type="PANTHER" id="PTHR30386:SF26">
    <property type="entry name" value="TRANSPORT PROTEIN COMB"/>
    <property type="match status" value="1"/>
</dbReference>
<keyword evidence="2 5" id="KW-0812">Transmembrane</keyword>
<evidence type="ECO:0000256" key="2">
    <source>
        <dbReference type="ARBA" id="ARBA00022692"/>
    </source>
</evidence>
<dbReference type="EMBL" id="FOCL01000001">
    <property type="protein sequence ID" value="SEM76799.1"/>
    <property type="molecule type" value="Genomic_DNA"/>
</dbReference>
<dbReference type="InterPro" id="IPR050739">
    <property type="entry name" value="MFP"/>
</dbReference>
<dbReference type="Gene3D" id="2.40.50.100">
    <property type="match status" value="1"/>
</dbReference>
<keyword evidence="8" id="KW-1185">Reference proteome</keyword>
<gene>
    <name evidence="7" type="ORF">SAMN05192574_101749</name>
</gene>
<evidence type="ECO:0000256" key="1">
    <source>
        <dbReference type="ARBA" id="ARBA00004167"/>
    </source>
</evidence>
<keyword evidence="4 5" id="KW-0472">Membrane</keyword>
<reference evidence="8" key="1">
    <citation type="submission" date="2016-10" db="EMBL/GenBank/DDBJ databases">
        <authorList>
            <person name="Varghese N."/>
            <person name="Submissions S."/>
        </authorList>
    </citation>
    <scope>NUCLEOTIDE SEQUENCE [LARGE SCALE GENOMIC DNA]</scope>
    <source>
        <strain evidence="8">Gh-48</strain>
    </source>
</reference>
<evidence type="ECO:0000313" key="8">
    <source>
        <dbReference type="Proteomes" id="UP000198942"/>
    </source>
</evidence>
<accession>A0A1H8B3A8</accession>
<dbReference type="InterPro" id="IPR058982">
    <property type="entry name" value="Beta-barrel_AprE"/>
</dbReference>
<organism evidence="7 8">
    <name type="scientific">Mucilaginibacter gossypiicola</name>
    <dbReference type="NCBI Taxonomy" id="551995"/>
    <lineage>
        <taxon>Bacteria</taxon>
        <taxon>Pseudomonadati</taxon>
        <taxon>Bacteroidota</taxon>
        <taxon>Sphingobacteriia</taxon>
        <taxon>Sphingobacteriales</taxon>
        <taxon>Sphingobacteriaceae</taxon>
        <taxon>Mucilaginibacter</taxon>
    </lineage>
</organism>
<feature type="transmembrane region" description="Helical" evidence="5">
    <location>
        <begin position="30"/>
        <end position="49"/>
    </location>
</feature>
<dbReference type="Proteomes" id="UP000198942">
    <property type="component" value="Unassembled WGS sequence"/>
</dbReference>
<feature type="domain" description="AprE-like beta-barrel" evidence="6">
    <location>
        <begin position="279"/>
        <end position="366"/>
    </location>
</feature>
<dbReference type="AlphaFoldDB" id="A0A1H8B3A8"/>
<evidence type="ECO:0000259" key="6">
    <source>
        <dbReference type="Pfam" id="PF26002"/>
    </source>
</evidence>
<protein>
    <submittedName>
        <fullName evidence="7">HlyD family secretion protein</fullName>
    </submittedName>
</protein>
<evidence type="ECO:0000256" key="5">
    <source>
        <dbReference type="SAM" id="Phobius"/>
    </source>
</evidence>